<evidence type="ECO:0000313" key="2">
    <source>
        <dbReference type="Proteomes" id="UP000694861"/>
    </source>
</evidence>
<feature type="transmembrane region" description="Helical" evidence="1">
    <location>
        <begin position="418"/>
        <end position="442"/>
    </location>
</feature>
<dbReference type="GeneID" id="103343228"/>
<reference evidence="2" key="1">
    <citation type="journal article" date="2012" name="Nat. Commun.">
        <title>The genome of Prunus mume.</title>
        <authorList>
            <person name="Zhang Q."/>
            <person name="Chen W."/>
            <person name="Sun L."/>
            <person name="Zhao F."/>
            <person name="Huang B."/>
            <person name="Yang W."/>
            <person name="Tao Y."/>
            <person name="Wang J."/>
            <person name="Yuan Z."/>
            <person name="Fan G."/>
            <person name="Xing Z."/>
            <person name="Han C."/>
            <person name="Pan H."/>
            <person name="Zhong X."/>
            <person name="Shi W."/>
            <person name="Liang X."/>
            <person name="Du D."/>
            <person name="Sun F."/>
            <person name="Xu Z."/>
            <person name="Hao R."/>
            <person name="Lv T."/>
            <person name="Lv Y."/>
            <person name="Zheng Z."/>
            <person name="Sun M."/>
            <person name="Luo L."/>
            <person name="Cai M."/>
            <person name="Gao Y."/>
            <person name="Wang J."/>
            <person name="Yin Y."/>
            <person name="Xu X."/>
            <person name="Cheng T."/>
            <person name="Wang J."/>
        </authorList>
    </citation>
    <scope>NUCLEOTIDE SEQUENCE [LARGE SCALE GENOMIC DNA]</scope>
</reference>
<proteinExistence type="predicted"/>
<reference evidence="3" key="2">
    <citation type="submission" date="2025-08" db="UniProtKB">
        <authorList>
            <consortium name="RefSeq"/>
        </authorList>
    </citation>
    <scope>IDENTIFICATION</scope>
</reference>
<protein>
    <submittedName>
        <fullName evidence="3">UPF0481 protein At3g47200-like</fullName>
    </submittedName>
</protein>
<dbReference type="Pfam" id="PF03140">
    <property type="entry name" value="DUF247"/>
    <property type="match status" value="1"/>
</dbReference>
<organism evidence="2 3">
    <name type="scientific">Prunus mume</name>
    <name type="common">Japanese apricot</name>
    <name type="synonym">Armeniaca mume</name>
    <dbReference type="NCBI Taxonomy" id="102107"/>
    <lineage>
        <taxon>Eukaryota</taxon>
        <taxon>Viridiplantae</taxon>
        <taxon>Streptophyta</taxon>
        <taxon>Embryophyta</taxon>
        <taxon>Tracheophyta</taxon>
        <taxon>Spermatophyta</taxon>
        <taxon>Magnoliopsida</taxon>
        <taxon>eudicotyledons</taxon>
        <taxon>Gunneridae</taxon>
        <taxon>Pentapetalae</taxon>
        <taxon>rosids</taxon>
        <taxon>fabids</taxon>
        <taxon>Rosales</taxon>
        <taxon>Rosaceae</taxon>
        <taxon>Amygdaloideae</taxon>
        <taxon>Amygdaleae</taxon>
        <taxon>Prunus</taxon>
    </lineage>
</organism>
<name>A0ABM0PVG2_PRUMU</name>
<evidence type="ECO:0000313" key="3">
    <source>
        <dbReference type="RefSeq" id="XP_008245116.1"/>
    </source>
</evidence>
<keyword evidence="1" id="KW-0472">Membrane</keyword>
<dbReference type="PANTHER" id="PTHR31170">
    <property type="entry name" value="BNAC04G53230D PROTEIN"/>
    <property type="match status" value="1"/>
</dbReference>
<dbReference type="PANTHER" id="PTHR31170:SF17">
    <property type="match status" value="1"/>
</dbReference>
<keyword evidence="1" id="KW-1133">Transmembrane helix</keyword>
<dbReference type="InterPro" id="IPR004158">
    <property type="entry name" value="DUF247_pln"/>
</dbReference>
<keyword evidence="1" id="KW-0812">Transmembrane</keyword>
<evidence type="ECO:0000256" key="1">
    <source>
        <dbReference type="SAM" id="Phobius"/>
    </source>
</evidence>
<dbReference type="Proteomes" id="UP000694861">
    <property type="component" value="Unplaced"/>
</dbReference>
<keyword evidence="2" id="KW-1185">Reference proteome</keyword>
<dbReference type="RefSeq" id="XP_008245116.1">
    <property type="nucleotide sequence ID" value="XM_008246894.2"/>
</dbReference>
<gene>
    <name evidence="3" type="primary">LOC103343228</name>
</gene>
<sequence length="445" mass="50987">MEECNQAGPNDTINMPYVPLEISLGEELDSLPALSSSCCIYRVPDDIRCLNEKADTPQVISIGPLHHGKEGLEAMEEQKKRYLRDFIRRTKVSLKDYIKKIRDQEARLRSCYAEPIKFSSDEFVKIILVDAAFTIEFLLRFYLKESGHEGDRLLNKPWMFRYVQPDMWMLENQLPFFILEDLYHTYIITDSFRNYYSTHDHERLSIINISKNFFTAGILNLEGKGDKWNRISSSSSSINVQHFVDLIRIFYLPLESELRDAGELKTLNIPSIKEMHQAGVKIKVGSSKNLVDIQFANGTLIIPKIMITGDKLRTLGNVIAFEQCHCMEDNYLNDYVSIMGRFANTPKDVELLVEFGIFETAGTTSVVSSMITKLASEALFFVDRFCYATLCEELNNFCRSSWNKWKANLRQNYFNTPWASISVIAAVVLLTLTLIQTVCSVISAT</sequence>
<accession>A0ABM0PVG2</accession>